<keyword evidence="3" id="KW-1185">Reference proteome</keyword>
<feature type="region of interest" description="Disordered" evidence="1">
    <location>
        <begin position="1"/>
        <end position="46"/>
    </location>
</feature>
<sequence length="233" mass="25756">MTESSSLYAELGLTESDTESDEEVPPVVKNSAPNEGQAGPNPALEERLDKYGSRLYRLENQDIPNQVSKAVDEIVTDAVDWAMHAPLRERFRDLPEADMKEIFHNRIWESKSYQTHDDHHGRCFEALEKFYDQITETSSYGPSGTSGALAASGSSNHHLLLHPTCQQSGGQSTWHLAPSPQRDELLMGDDTTVDEQAILISGVKTVESDLIPTCKLEQSRVVKPITSKSCATS</sequence>
<accession>A0ABQ4XYD7</accession>
<evidence type="ECO:0000256" key="1">
    <source>
        <dbReference type="SAM" id="MobiDB-lite"/>
    </source>
</evidence>
<gene>
    <name evidence="2" type="ORF">Tco_0703097</name>
</gene>
<proteinExistence type="predicted"/>
<organism evidence="2 3">
    <name type="scientific">Tanacetum coccineum</name>
    <dbReference type="NCBI Taxonomy" id="301880"/>
    <lineage>
        <taxon>Eukaryota</taxon>
        <taxon>Viridiplantae</taxon>
        <taxon>Streptophyta</taxon>
        <taxon>Embryophyta</taxon>
        <taxon>Tracheophyta</taxon>
        <taxon>Spermatophyta</taxon>
        <taxon>Magnoliopsida</taxon>
        <taxon>eudicotyledons</taxon>
        <taxon>Gunneridae</taxon>
        <taxon>Pentapetalae</taxon>
        <taxon>asterids</taxon>
        <taxon>campanulids</taxon>
        <taxon>Asterales</taxon>
        <taxon>Asteraceae</taxon>
        <taxon>Asteroideae</taxon>
        <taxon>Anthemideae</taxon>
        <taxon>Anthemidinae</taxon>
        <taxon>Tanacetum</taxon>
    </lineage>
</organism>
<evidence type="ECO:0000313" key="2">
    <source>
        <dbReference type="EMBL" id="GJS70256.1"/>
    </source>
</evidence>
<evidence type="ECO:0000313" key="3">
    <source>
        <dbReference type="Proteomes" id="UP001151760"/>
    </source>
</evidence>
<name>A0ABQ4XYD7_9ASTR</name>
<dbReference type="Proteomes" id="UP001151760">
    <property type="component" value="Unassembled WGS sequence"/>
</dbReference>
<reference evidence="2" key="1">
    <citation type="journal article" date="2022" name="Int. J. Mol. Sci.">
        <title>Draft Genome of Tanacetum Coccineum: Genomic Comparison of Closely Related Tanacetum-Family Plants.</title>
        <authorList>
            <person name="Yamashiro T."/>
            <person name="Shiraishi A."/>
            <person name="Nakayama K."/>
            <person name="Satake H."/>
        </authorList>
    </citation>
    <scope>NUCLEOTIDE SEQUENCE</scope>
</reference>
<protein>
    <submittedName>
        <fullName evidence="2">Uncharacterized protein</fullName>
    </submittedName>
</protein>
<comment type="caution">
    <text evidence="2">The sequence shown here is derived from an EMBL/GenBank/DDBJ whole genome shotgun (WGS) entry which is preliminary data.</text>
</comment>
<dbReference type="EMBL" id="BQNB010009922">
    <property type="protein sequence ID" value="GJS70256.1"/>
    <property type="molecule type" value="Genomic_DNA"/>
</dbReference>
<reference evidence="2" key="2">
    <citation type="submission" date="2022-01" db="EMBL/GenBank/DDBJ databases">
        <authorList>
            <person name="Yamashiro T."/>
            <person name="Shiraishi A."/>
            <person name="Satake H."/>
            <person name="Nakayama K."/>
        </authorList>
    </citation>
    <scope>NUCLEOTIDE SEQUENCE</scope>
</reference>